<sequence length="186" mass="20491">MSTPNSSLSFGSNYAILNLDWTTILINAVKDTPEGPAMITNCIKWNDAVHLKTPRPLTVFSTLSFSPNQREVAPDSPFARLITPFGEFRKGSSEAQICDAFKVDEKDLILQKTRIKSGLSLSGVVMAAIYRLFDLDYELYVIGDSVLEFPVDQAESVANVMLNILLPKMGLHVITLSEALHALDNS</sequence>
<dbReference type="VEuPathDB" id="FungiDB:PMAA_018390"/>
<dbReference type="PhylomeDB" id="B6Q2H3"/>
<proteinExistence type="predicted"/>
<dbReference type="OrthoDB" id="1739143at2759"/>
<protein>
    <submittedName>
        <fullName evidence="1">Cysteine hydrolase family protein</fullName>
    </submittedName>
</protein>
<dbReference type="SUPFAM" id="SSF52499">
    <property type="entry name" value="Isochorismatase-like hydrolases"/>
    <property type="match status" value="1"/>
</dbReference>
<dbReference type="Proteomes" id="UP000001294">
    <property type="component" value="Unassembled WGS sequence"/>
</dbReference>
<dbReference type="AlphaFoldDB" id="B6Q2H3"/>
<evidence type="ECO:0000313" key="1">
    <source>
        <dbReference type="EMBL" id="EEA26930.1"/>
    </source>
</evidence>
<dbReference type="EMBL" id="DS995899">
    <property type="protein sequence ID" value="EEA26930.1"/>
    <property type="molecule type" value="Genomic_DNA"/>
</dbReference>
<evidence type="ECO:0000313" key="2">
    <source>
        <dbReference type="Proteomes" id="UP000001294"/>
    </source>
</evidence>
<accession>B6Q2H3</accession>
<organism evidence="1 2">
    <name type="scientific">Talaromyces marneffei (strain ATCC 18224 / CBS 334.59 / QM 7333)</name>
    <name type="common">Penicillium marneffei</name>
    <dbReference type="NCBI Taxonomy" id="441960"/>
    <lineage>
        <taxon>Eukaryota</taxon>
        <taxon>Fungi</taxon>
        <taxon>Dikarya</taxon>
        <taxon>Ascomycota</taxon>
        <taxon>Pezizomycotina</taxon>
        <taxon>Eurotiomycetes</taxon>
        <taxon>Eurotiomycetidae</taxon>
        <taxon>Eurotiales</taxon>
        <taxon>Trichocomaceae</taxon>
        <taxon>Talaromyces</taxon>
        <taxon>Talaromyces sect. Talaromyces</taxon>
    </lineage>
</organism>
<dbReference type="GO" id="GO:0016787">
    <property type="term" value="F:hydrolase activity"/>
    <property type="evidence" value="ECO:0007669"/>
    <property type="project" value="UniProtKB-KW"/>
</dbReference>
<reference evidence="2" key="1">
    <citation type="journal article" date="2015" name="Genome Announc.">
        <title>Genome sequence of the AIDS-associated pathogen Penicillium marneffei (ATCC18224) and its near taxonomic relative Talaromyces stipitatus (ATCC10500).</title>
        <authorList>
            <person name="Nierman W.C."/>
            <person name="Fedorova-Abrams N.D."/>
            <person name="Andrianopoulos A."/>
        </authorList>
    </citation>
    <scope>NUCLEOTIDE SEQUENCE [LARGE SCALE GENOMIC DNA]</scope>
    <source>
        <strain evidence="2">ATCC 18224 / CBS 334.59 / QM 7333</strain>
    </source>
</reference>
<keyword evidence="1" id="KW-0378">Hydrolase</keyword>
<keyword evidence="2" id="KW-1185">Reference proteome</keyword>
<dbReference type="InterPro" id="IPR036380">
    <property type="entry name" value="Isochorismatase-like_sf"/>
</dbReference>
<gene>
    <name evidence="1" type="ORF">PMAA_018390</name>
</gene>
<name>B6Q2H3_TALMQ</name>
<dbReference type="HOGENOM" id="CLU_091061_0_0_1"/>